<dbReference type="OrthoDB" id="1922221at2759"/>
<dbReference type="InterPro" id="IPR046364">
    <property type="entry name" value="Exo70_C"/>
</dbReference>
<dbReference type="PANTHER" id="PTHR12542">
    <property type="entry name" value="EXOCYST COMPLEX PROTEIN EXO70"/>
    <property type="match status" value="1"/>
</dbReference>
<evidence type="ECO:0000256" key="2">
    <source>
        <dbReference type="ARBA" id="ARBA00022448"/>
    </source>
</evidence>
<evidence type="ECO:0000256" key="3">
    <source>
        <dbReference type="ARBA" id="ARBA00022483"/>
    </source>
</evidence>
<dbReference type="GO" id="GO:0006887">
    <property type="term" value="P:exocytosis"/>
    <property type="evidence" value="ECO:0007669"/>
    <property type="project" value="UniProtKB-KW"/>
</dbReference>
<dbReference type="GO" id="GO:0005546">
    <property type="term" value="F:phosphatidylinositol-4,5-bisphosphate binding"/>
    <property type="evidence" value="ECO:0007669"/>
    <property type="project" value="InterPro"/>
</dbReference>
<organism evidence="6 7">
    <name type="scientific">Lentithecium fluviatile CBS 122367</name>
    <dbReference type="NCBI Taxonomy" id="1168545"/>
    <lineage>
        <taxon>Eukaryota</taxon>
        <taxon>Fungi</taxon>
        <taxon>Dikarya</taxon>
        <taxon>Ascomycota</taxon>
        <taxon>Pezizomycotina</taxon>
        <taxon>Dothideomycetes</taxon>
        <taxon>Pleosporomycetidae</taxon>
        <taxon>Pleosporales</taxon>
        <taxon>Massarineae</taxon>
        <taxon>Lentitheciaceae</taxon>
        <taxon>Lentithecium</taxon>
    </lineage>
</organism>
<protein>
    <recommendedName>
        <fullName evidence="4">Exocyst complex protein EXO70</fullName>
    </recommendedName>
</protein>
<keyword evidence="4" id="KW-0653">Protein transport</keyword>
<dbReference type="Pfam" id="PF03081">
    <property type="entry name" value="Exo70_C"/>
    <property type="match status" value="1"/>
</dbReference>
<feature type="domain" description="Exocyst complex subunit Exo70 C-terminal" evidence="5">
    <location>
        <begin position="248"/>
        <end position="627"/>
    </location>
</feature>
<name>A0A6G1J062_9PLEO</name>
<dbReference type="InterPro" id="IPR004140">
    <property type="entry name" value="Exo70"/>
</dbReference>
<evidence type="ECO:0000259" key="5">
    <source>
        <dbReference type="Pfam" id="PF03081"/>
    </source>
</evidence>
<evidence type="ECO:0000313" key="6">
    <source>
        <dbReference type="EMBL" id="KAF2683906.1"/>
    </source>
</evidence>
<accession>A0A6G1J062</accession>
<dbReference type="InterPro" id="IPR016159">
    <property type="entry name" value="Cullin_repeat-like_dom_sf"/>
</dbReference>
<keyword evidence="7" id="KW-1185">Reference proteome</keyword>
<proteinExistence type="inferred from homology"/>
<comment type="similarity">
    <text evidence="1 4">Belongs to the EXO70 family.</text>
</comment>
<dbReference type="PANTHER" id="PTHR12542:SF41">
    <property type="entry name" value="EXOCYST COMPLEX COMPONENT 7"/>
    <property type="match status" value="1"/>
</dbReference>
<dbReference type="EMBL" id="MU005582">
    <property type="protein sequence ID" value="KAF2683906.1"/>
    <property type="molecule type" value="Genomic_DNA"/>
</dbReference>
<keyword evidence="2 4" id="KW-0813">Transport</keyword>
<dbReference type="GO" id="GO:0015031">
    <property type="term" value="P:protein transport"/>
    <property type="evidence" value="ECO:0007669"/>
    <property type="project" value="UniProtKB-KW"/>
</dbReference>
<dbReference type="GO" id="GO:0000145">
    <property type="term" value="C:exocyst"/>
    <property type="evidence" value="ECO:0007669"/>
    <property type="project" value="InterPro"/>
</dbReference>
<sequence length="630" mass="70390">MVAPRKGAFAEESAEVEVLFANMEKMKALTKKIQASKNRLETSGKTVQEAIRPVYGSTQKLQTTNRNIDRILDAIDKLRAPLEHTNQEDRIIKRGLRNVEFSDYIASLDRTNAALQDLKRSNFRANQGAIADLSALLKRGTKELEDAFREILRDSCRQKADPLEYVVKNNPFPVIAQDKLSTLRLINTHISNSFAQISQTDVRETPTQRAYAEIRGEFLSNSLKNLASASVNTAKKITADAIYKKDQNGIGIYARAMEGLFVAEYENITNIFPRDEWTATCSNTCAAPVNDFSKTLRELNGHIQRNLTTDCFLGYEIVGIVTGLAIRLDQRVSTLKQLIYDSATPIRETSKASLYKLLEDTRTRASTLVALPMDGAAVPVTAATMSRLQEMTNYLEPLSSILASLGDGGWKSPQTSASPLPLSLDVGPNTMKLFEHYATDTVEALLNILLGKATALLKGKNLQGVFMSNNIAIIERMIRSSELAPLMESYSSDKLERAKKRASMAYLDSWREPSGYLLDVQYTNRKERPHSGGAGTTDSTAIVKALGSKDKDSIKEKFKNFNTSFDELVARHKSYKMEREVRTHLGKEVQTIIEPLYGRFWDRYHEIDKGKGKYVKYSKVELGQLLAGLS</sequence>
<keyword evidence="3 4" id="KW-0268">Exocytosis</keyword>
<dbReference type="Proteomes" id="UP000799291">
    <property type="component" value="Unassembled WGS sequence"/>
</dbReference>
<dbReference type="Pfam" id="PF20669">
    <property type="entry name" value="Exo70_N"/>
    <property type="match status" value="1"/>
</dbReference>
<dbReference type="GO" id="GO:0005935">
    <property type="term" value="C:cellular bud neck"/>
    <property type="evidence" value="ECO:0007669"/>
    <property type="project" value="UniProtKB-SubCell"/>
</dbReference>
<evidence type="ECO:0000256" key="1">
    <source>
        <dbReference type="ARBA" id="ARBA00006756"/>
    </source>
</evidence>
<reference evidence="6" key="1">
    <citation type="journal article" date="2020" name="Stud. Mycol.">
        <title>101 Dothideomycetes genomes: a test case for predicting lifestyles and emergence of pathogens.</title>
        <authorList>
            <person name="Haridas S."/>
            <person name="Albert R."/>
            <person name="Binder M."/>
            <person name="Bloem J."/>
            <person name="Labutti K."/>
            <person name="Salamov A."/>
            <person name="Andreopoulos B."/>
            <person name="Baker S."/>
            <person name="Barry K."/>
            <person name="Bills G."/>
            <person name="Bluhm B."/>
            <person name="Cannon C."/>
            <person name="Castanera R."/>
            <person name="Culley D."/>
            <person name="Daum C."/>
            <person name="Ezra D."/>
            <person name="Gonzalez J."/>
            <person name="Henrissat B."/>
            <person name="Kuo A."/>
            <person name="Liang C."/>
            <person name="Lipzen A."/>
            <person name="Lutzoni F."/>
            <person name="Magnuson J."/>
            <person name="Mondo S."/>
            <person name="Nolan M."/>
            <person name="Ohm R."/>
            <person name="Pangilinan J."/>
            <person name="Park H.-J."/>
            <person name="Ramirez L."/>
            <person name="Alfaro M."/>
            <person name="Sun H."/>
            <person name="Tritt A."/>
            <person name="Yoshinaga Y."/>
            <person name="Zwiers L.-H."/>
            <person name="Turgeon B."/>
            <person name="Goodwin S."/>
            <person name="Spatafora J."/>
            <person name="Crous P."/>
            <person name="Grigoriev I."/>
        </authorList>
    </citation>
    <scope>NUCLEOTIDE SEQUENCE</scope>
    <source>
        <strain evidence="6">CBS 122367</strain>
    </source>
</reference>
<evidence type="ECO:0000256" key="4">
    <source>
        <dbReference type="RuleBase" id="RU365026"/>
    </source>
</evidence>
<dbReference type="SUPFAM" id="SSF74788">
    <property type="entry name" value="Cullin repeat-like"/>
    <property type="match status" value="1"/>
</dbReference>
<gene>
    <name evidence="6" type="ORF">K458DRAFT_338920</name>
</gene>
<evidence type="ECO:0000313" key="7">
    <source>
        <dbReference type="Proteomes" id="UP000799291"/>
    </source>
</evidence>
<dbReference type="AlphaFoldDB" id="A0A6G1J062"/>
<dbReference type="Gene3D" id="1.20.1280.170">
    <property type="entry name" value="Exocyst complex component Exo70"/>
    <property type="match status" value="1"/>
</dbReference>
<comment type="subcellular location">
    <subcellularLocation>
        <location evidence="4">Bud</location>
    </subcellularLocation>
    <subcellularLocation>
        <location evidence="4">Bud neck</location>
    </subcellularLocation>
</comment>
<comment type="function">
    <text evidence="4">Involved in the secretory pathway as part of the exocyst complex which tethers secretory vesicles to the sites of exocytosis. Also plays a role in the assembly of the exocyst.</text>
</comment>